<dbReference type="PANTHER" id="PTHR43670:SF121">
    <property type="entry name" value="PROTEIN RESTRICTED TEV MOVEMENT 2"/>
    <property type="match status" value="1"/>
</dbReference>
<keyword evidence="7 11" id="KW-0472">Membrane</keyword>
<dbReference type="PROSITE" id="PS01031">
    <property type="entry name" value="SHSP"/>
    <property type="match status" value="1"/>
</dbReference>
<evidence type="ECO:0000256" key="8">
    <source>
        <dbReference type="PROSITE-ProRule" id="PRU00285"/>
    </source>
</evidence>
<keyword evidence="3 11" id="KW-0812">Transmembrane</keyword>
<gene>
    <name evidence="13" type="ORF">ACH5RR_023174</name>
</gene>
<keyword evidence="2" id="KW-1003">Cell membrane</keyword>
<dbReference type="Gene3D" id="2.60.40.790">
    <property type="match status" value="1"/>
</dbReference>
<protein>
    <recommendedName>
        <fullName evidence="12">SHSP domain-containing protein</fullName>
    </recommendedName>
</protein>
<evidence type="ECO:0000256" key="10">
    <source>
        <dbReference type="SAM" id="MobiDB-lite"/>
    </source>
</evidence>
<dbReference type="CDD" id="cd06464">
    <property type="entry name" value="ACD_sHsps-like"/>
    <property type="match status" value="1"/>
</dbReference>
<dbReference type="Proteomes" id="UP001630127">
    <property type="component" value="Unassembled WGS sequence"/>
</dbReference>
<keyword evidence="6 11" id="KW-1133">Transmembrane helix</keyword>
<sequence length="371" mass="41519">MATRPLRGAEATPSRPWAGVQPVYEDFRPMSEWQRDKESDILLLFLPGFMRQHLKVSTEDNNIVRVRGERFVAENKWSRFQEDYKVPEICNISAIRARFEGEILTITIPWKKDNRPQLVGSKEVAKAAPPVEIPQKTTSSSPETQKQKLSPPKPSFGQRPQKDANDIHQKVVKDVGDIHSKELNPPPVTTDKGEDEKIFTQPQAQKGQEKERDRTKGHEPKPVISMTSVNDGTTESKEMISSQTNAQPMKSKIIGKLIEGTDDKKSSIVQRKEGIADPAQNITRRTGNEKVTSEKIENKGEYTGQKEKQTTRTVAPSSSSIDYGLENYKAAVKSIVELNEERQLLVNIGVAVLVIVALGTYISYRVASSDA</sequence>
<evidence type="ECO:0000256" key="5">
    <source>
        <dbReference type="ARBA" id="ARBA00022821"/>
    </source>
</evidence>
<evidence type="ECO:0000256" key="9">
    <source>
        <dbReference type="RuleBase" id="RU003616"/>
    </source>
</evidence>
<feature type="compositionally biased region" description="Basic and acidic residues" evidence="10">
    <location>
        <begin position="207"/>
        <end position="221"/>
    </location>
</feature>
<dbReference type="InterPro" id="IPR002068">
    <property type="entry name" value="A-crystallin/Hsp20_dom"/>
</dbReference>
<dbReference type="PANTHER" id="PTHR43670">
    <property type="entry name" value="HEAT SHOCK PROTEIN 26"/>
    <property type="match status" value="1"/>
</dbReference>
<dbReference type="EMBL" id="JBJUIK010000010">
    <property type="protein sequence ID" value="KAL3516272.1"/>
    <property type="molecule type" value="Genomic_DNA"/>
</dbReference>
<evidence type="ECO:0000256" key="7">
    <source>
        <dbReference type="ARBA" id="ARBA00023136"/>
    </source>
</evidence>
<evidence type="ECO:0000256" key="11">
    <source>
        <dbReference type="SAM" id="Phobius"/>
    </source>
</evidence>
<comment type="caution">
    <text evidence="13">The sequence shown here is derived from an EMBL/GenBank/DDBJ whole genome shotgun (WGS) entry which is preliminary data.</text>
</comment>
<dbReference type="GO" id="GO:0005886">
    <property type="term" value="C:plasma membrane"/>
    <property type="evidence" value="ECO:0007669"/>
    <property type="project" value="UniProtKB-SubCell"/>
</dbReference>
<accession>A0ABD2ZDT4</accession>
<evidence type="ECO:0000256" key="4">
    <source>
        <dbReference type="ARBA" id="ARBA00022737"/>
    </source>
</evidence>
<dbReference type="SUPFAM" id="SSF49764">
    <property type="entry name" value="HSP20-like chaperones"/>
    <property type="match status" value="1"/>
</dbReference>
<keyword evidence="4" id="KW-0677">Repeat</keyword>
<comment type="similarity">
    <text evidence="8 9">Belongs to the small heat shock protein (HSP20) family.</text>
</comment>
<evidence type="ECO:0000256" key="3">
    <source>
        <dbReference type="ARBA" id="ARBA00022692"/>
    </source>
</evidence>
<evidence type="ECO:0000259" key="12">
    <source>
        <dbReference type="PROSITE" id="PS01031"/>
    </source>
</evidence>
<evidence type="ECO:0000313" key="14">
    <source>
        <dbReference type="Proteomes" id="UP001630127"/>
    </source>
</evidence>
<dbReference type="AlphaFoldDB" id="A0ABD2ZDT4"/>
<dbReference type="Pfam" id="PF00011">
    <property type="entry name" value="HSP20"/>
    <property type="match status" value="1"/>
</dbReference>
<dbReference type="InterPro" id="IPR008978">
    <property type="entry name" value="HSP20-like_chaperone"/>
</dbReference>
<evidence type="ECO:0000313" key="13">
    <source>
        <dbReference type="EMBL" id="KAL3516272.1"/>
    </source>
</evidence>
<evidence type="ECO:0000256" key="6">
    <source>
        <dbReference type="ARBA" id="ARBA00022989"/>
    </source>
</evidence>
<evidence type="ECO:0000256" key="1">
    <source>
        <dbReference type="ARBA" id="ARBA00004162"/>
    </source>
</evidence>
<feature type="transmembrane region" description="Helical" evidence="11">
    <location>
        <begin position="344"/>
        <end position="364"/>
    </location>
</feature>
<name>A0ABD2ZDT4_9GENT</name>
<keyword evidence="5" id="KW-0611">Plant defense</keyword>
<feature type="compositionally biased region" description="Polar residues" evidence="10">
    <location>
        <begin position="225"/>
        <end position="236"/>
    </location>
</feature>
<dbReference type="GO" id="GO:0006952">
    <property type="term" value="P:defense response"/>
    <property type="evidence" value="ECO:0007669"/>
    <property type="project" value="UniProtKB-KW"/>
</dbReference>
<reference evidence="13 14" key="1">
    <citation type="submission" date="2024-11" db="EMBL/GenBank/DDBJ databases">
        <title>A near-complete genome assembly of Cinchona calisaya.</title>
        <authorList>
            <person name="Lian D.C."/>
            <person name="Zhao X.W."/>
            <person name="Wei L."/>
        </authorList>
    </citation>
    <scope>NUCLEOTIDE SEQUENCE [LARGE SCALE GENOMIC DNA]</scope>
    <source>
        <tissue evidence="13">Nenye</tissue>
    </source>
</reference>
<feature type="region of interest" description="Disordered" evidence="10">
    <location>
        <begin position="122"/>
        <end position="236"/>
    </location>
</feature>
<feature type="compositionally biased region" description="Polar residues" evidence="10">
    <location>
        <begin position="135"/>
        <end position="148"/>
    </location>
</feature>
<feature type="compositionally biased region" description="Basic and acidic residues" evidence="10">
    <location>
        <begin position="160"/>
        <end position="182"/>
    </location>
</feature>
<keyword evidence="14" id="KW-1185">Reference proteome</keyword>
<proteinExistence type="inferred from homology"/>
<feature type="domain" description="SHSP" evidence="12">
    <location>
        <begin position="22"/>
        <end position="127"/>
    </location>
</feature>
<evidence type="ECO:0000256" key="2">
    <source>
        <dbReference type="ARBA" id="ARBA00022475"/>
    </source>
</evidence>
<comment type="subcellular location">
    <subcellularLocation>
        <location evidence="1">Cell membrane</location>
        <topology evidence="1">Single-pass membrane protein</topology>
    </subcellularLocation>
</comment>
<organism evidence="13 14">
    <name type="scientific">Cinchona calisaya</name>
    <dbReference type="NCBI Taxonomy" id="153742"/>
    <lineage>
        <taxon>Eukaryota</taxon>
        <taxon>Viridiplantae</taxon>
        <taxon>Streptophyta</taxon>
        <taxon>Embryophyta</taxon>
        <taxon>Tracheophyta</taxon>
        <taxon>Spermatophyta</taxon>
        <taxon>Magnoliopsida</taxon>
        <taxon>eudicotyledons</taxon>
        <taxon>Gunneridae</taxon>
        <taxon>Pentapetalae</taxon>
        <taxon>asterids</taxon>
        <taxon>lamiids</taxon>
        <taxon>Gentianales</taxon>
        <taxon>Rubiaceae</taxon>
        <taxon>Cinchonoideae</taxon>
        <taxon>Cinchoneae</taxon>
        <taxon>Cinchona</taxon>
    </lineage>
</organism>